<dbReference type="SMART" id="SM00422">
    <property type="entry name" value="HTH_MERR"/>
    <property type="match status" value="1"/>
</dbReference>
<protein>
    <submittedName>
        <fullName evidence="3">MerR family transcriptional regulator</fullName>
    </submittedName>
</protein>
<dbReference type="Pfam" id="PF13411">
    <property type="entry name" value="MerR_1"/>
    <property type="match status" value="1"/>
</dbReference>
<reference evidence="3" key="1">
    <citation type="submission" date="2022-05" db="EMBL/GenBank/DDBJ databases">
        <title>Novel bacterial taxa in a minimal lignocellulolytic consortium and its capacity to transform plastics disclosed by genome-resolved metagenomics.</title>
        <authorList>
            <person name="Rodriguez C.A.D."/>
            <person name="Diaz-Garcia L."/>
            <person name="Herrera K."/>
            <person name="Tarazona N.A."/>
            <person name="Sproer C."/>
            <person name="Overmann J."/>
            <person name="Jimenez D.J."/>
        </authorList>
    </citation>
    <scope>NUCLEOTIDE SEQUENCE</scope>
    <source>
        <strain evidence="3">MAG5</strain>
    </source>
</reference>
<dbReference type="PANTHER" id="PTHR30204">
    <property type="entry name" value="REDOX-CYCLING DRUG-SENSING TRANSCRIPTIONAL ACTIVATOR SOXR"/>
    <property type="match status" value="1"/>
</dbReference>
<proteinExistence type="predicted"/>
<keyword evidence="1" id="KW-0238">DNA-binding</keyword>
<evidence type="ECO:0000259" key="2">
    <source>
        <dbReference type="PROSITE" id="PS50937"/>
    </source>
</evidence>
<name>A0A9J6ZKD6_9BACL</name>
<dbReference type="GO" id="GO:0003677">
    <property type="term" value="F:DNA binding"/>
    <property type="evidence" value="ECO:0007669"/>
    <property type="project" value="UniProtKB-KW"/>
</dbReference>
<dbReference type="SUPFAM" id="SSF46955">
    <property type="entry name" value="Putative DNA-binding domain"/>
    <property type="match status" value="1"/>
</dbReference>
<evidence type="ECO:0000256" key="1">
    <source>
        <dbReference type="ARBA" id="ARBA00023125"/>
    </source>
</evidence>
<organism evidence="3 4">
    <name type="scientific">Candidatus Pristimantibacillus lignocellulolyticus</name>
    <dbReference type="NCBI Taxonomy" id="2994561"/>
    <lineage>
        <taxon>Bacteria</taxon>
        <taxon>Bacillati</taxon>
        <taxon>Bacillota</taxon>
        <taxon>Bacilli</taxon>
        <taxon>Bacillales</taxon>
        <taxon>Paenibacillaceae</taxon>
        <taxon>Candidatus Pristimantibacillus</taxon>
    </lineage>
</organism>
<dbReference type="EMBL" id="CP097899">
    <property type="protein sequence ID" value="URN96288.1"/>
    <property type="molecule type" value="Genomic_DNA"/>
</dbReference>
<dbReference type="InterPro" id="IPR000551">
    <property type="entry name" value="MerR-type_HTH_dom"/>
</dbReference>
<dbReference type="KEGG" id="plig:NAG76_08765"/>
<dbReference type="Gene3D" id="1.10.1660.10">
    <property type="match status" value="1"/>
</dbReference>
<dbReference type="CDD" id="cd01106">
    <property type="entry name" value="HTH_TipAL-Mta"/>
    <property type="match status" value="1"/>
</dbReference>
<accession>A0A9J6ZKD6</accession>
<evidence type="ECO:0000313" key="4">
    <source>
        <dbReference type="Proteomes" id="UP001056756"/>
    </source>
</evidence>
<gene>
    <name evidence="3" type="ORF">NAG76_08765</name>
</gene>
<dbReference type="GO" id="GO:0003700">
    <property type="term" value="F:DNA-binding transcription factor activity"/>
    <property type="evidence" value="ECO:0007669"/>
    <property type="project" value="InterPro"/>
</dbReference>
<dbReference type="PANTHER" id="PTHR30204:SF96">
    <property type="entry name" value="CHROMOSOME-ANCHORING PROTEIN RACA"/>
    <property type="match status" value="1"/>
</dbReference>
<sequence>MNYWTTGQVSKQHHVSVRTLRYYDQIGLLQPSYKNEIGRRFYSEEDLFTLEKITVLKSLSLSLEDIQSVLLNFSYREILVAHYNHLQVQLADLQQSIANTTSLINIADIEGELSWQHISHLVEKSKDREHRWTDYFSKDENIILEKTLPSIEQNSLQIQQYIRLIKQIEKYMALGIPPESKEGHAIAEELVMMSDETFGGDQELIEKFWEIRKKPTEETGLYPVSPDVIDFVERCIVNWTELHQP</sequence>
<feature type="domain" description="HTH merR-type" evidence="2">
    <location>
        <begin position="3"/>
        <end position="72"/>
    </location>
</feature>
<evidence type="ECO:0000313" key="3">
    <source>
        <dbReference type="EMBL" id="URN96288.1"/>
    </source>
</evidence>
<dbReference type="AlphaFoldDB" id="A0A9J6ZKD6"/>
<dbReference type="Proteomes" id="UP001056756">
    <property type="component" value="Chromosome"/>
</dbReference>
<dbReference type="PROSITE" id="PS50937">
    <property type="entry name" value="HTH_MERR_2"/>
    <property type="match status" value="1"/>
</dbReference>
<dbReference type="InterPro" id="IPR047057">
    <property type="entry name" value="MerR_fam"/>
</dbReference>
<dbReference type="InterPro" id="IPR009061">
    <property type="entry name" value="DNA-bd_dom_put_sf"/>
</dbReference>